<sequence length="532" mass="60295">MDDAKKLASWKESWKDWVNNSAHSQEAKRILKETGPRVIMEGVSDFVAQEFQAMKGTKGARNGTDVQESLNSMTLEELREHVKGDIPRLDGGVEQWKANRQHGAKKISKKVVEFVDDFDSFLAGFSGIVEVVKLVDNQYGGTASAVLFIMFATVKAKALNDKAILSSMKLLAHRLPDLDIYYQVYADDILAKMLSKAYVDVILFAQKATNYFQGRGLGRVVKGFTQPTVYADLEQSMLRNFQDIRYRCNALVSQRISELSQSNTNINDENESRKLRKKLLRSGHSEPLPKSTRNTQLDNHARLLAHNFDQYRNMFTTMTVAKLQSTPEYRDWSAAQSSMLILYGNNNTECTHPPQSWLSLVGVEYTQQLIRQSVDSAITGAKTNDLDNFIVAHVVGQRGDKHIGAEEALEAIADQIIEQQRCVLRRRSAADHITFLADSPTLEGRAQLLLAILDQCPPRPVFVLIDRLDLCAEDKTSRVITLLMNLVQLAKGRLKILLVFRKEVWDVDSRRDLIEKEWLVSKKLVLLRRDQL</sequence>
<dbReference type="Proteomes" id="UP000007796">
    <property type="component" value="Unassembled WGS sequence"/>
</dbReference>
<protein>
    <recommendedName>
        <fullName evidence="1">DUF7708 domain-containing protein</fullName>
    </recommendedName>
</protein>
<organism evidence="3">
    <name type="scientific">Grosmannia clavigera (strain kw1407 / UAMH 11150)</name>
    <name type="common">Blue stain fungus</name>
    <name type="synonym">Graphiocladiella clavigera</name>
    <dbReference type="NCBI Taxonomy" id="655863"/>
    <lineage>
        <taxon>Eukaryota</taxon>
        <taxon>Fungi</taxon>
        <taxon>Dikarya</taxon>
        <taxon>Ascomycota</taxon>
        <taxon>Pezizomycotina</taxon>
        <taxon>Sordariomycetes</taxon>
        <taxon>Sordariomycetidae</taxon>
        <taxon>Ophiostomatales</taxon>
        <taxon>Ophiostomataceae</taxon>
        <taxon>Leptographium</taxon>
    </lineage>
</organism>
<evidence type="ECO:0000313" key="2">
    <source>
        <dbReference type="EMBL" id="EFX04141.1"/>
    </source>
</evidence>
<evidence type="ECO:0000259" key="1">
    <source>
        <dbReference type="Pfam" id="PF24809"/>
    </source>
</evidence>
<proteinExistence type="predicted"/>
<dbReference type="InterPro" id="IPR056125">
    <property type="entry name" value="DUF7708"/>
</dbReference>
<feature type="domain" description="DUF7708" evidence="1">
    <location>
        <begin position="114"/>
        <end position="246"/>
    </location>
</feature>
<dbReference type="OrthoDB" id="5389929at2759"/>
<name>F0XCD1_GROCL</name>
<evidence type="ECO:0000313" key="3">
    <source>
        <dbReference type="Proteomes" id="UP000007796"/>
    </source>
</evidence>
<dbReference type="RefSeq" id="XP_014173623.1">
    <property type="nucleotide sequence ID" value="XM_014318148.1"/>
</dbReference>
<accession>F0XCD1</accession>
<reference evidence="2 3" key="1">
    <citation type="journal article" date="2011" name="Proc. Natl. Acad. Sci. U.S.A.">
        <title>Genome and transcriptome analyses of the mountain pine beetle-fungal symbiont Grosmannia clavigera, a lodgepole pine pathogen.</title>
        <authorList>
            <person name="DiGuistini S."/>
            <person name="Wang Y."/>
            <person name="Liao N.Y."/>
            <person name="Taylor G."/>
            <person name="Tanguay P."/>
            <person name="Feau N."/>
            <person name="Henrissat B."/>
            <person name="Chan S.K."/>
            <person name="Hesse-Orce U."/>
            <person name="Alamouti S.M."/>
            <person name="Tsui C.K.M."/>
            <person name="Docking R.T."/>
            <person name="Levasseur A."/>
            <person name="Haridas S."/>
            <person name="Robertson G."/>
            <person name="Birol I."/>
            <person name="Holt R.A."/>
            <person name="Marra M.A."/>
            <person name="Hamelin R.C."/>
            <person name="Hirst M."/>
            <person name="Jones S.J.M."/>
            <person name="Bohlmann J."/>
            <person name="Breuil C."/>
        </authorList>
    </citation>
    <scope>NUCLEOTIDE SEQUENCE [LARGE SCALE GENOMIC DNA]</scope>
    <source>
        <strain evidence="3">kw1407 / UAMH 11150</strain>
    </source>
</reference>
<keyword evidence="3" id="KW-1185">Reference proteome</keyword>
<dbReference type="eggNOG" id="ENOG502SK8J">
    <property type="taxonomic scope" value="Eukaryota"/>
</dbReference>
<dbReference type="InParanoid" id="F0XCD1"/>
<gene>
    <name evidence="2" type="ORF">CMQ_1069</name>
</gene>
<dbReference type="HOGENOM" id="CLU_511956_0_0_1"/>
<dbReference type="Pfam" id="PF24809">
    <property type="entry name" value="DUF7708"/>
    <property type="match status" value="1"/>
</dbReference>
<dbReference type="AlphaFoldDB" id="F0XCD1"/>
<dbReference type="EMBL" id="GL629765">
    <property type="protein sequence ID" value="EFX04141.1"/>
    <property type="molecule type" value="Genomic_DNA"/>
</dbReference>
<dbReference type="GeneID" id="25973906"/>